<dbReference type="OrthoDB" id="9804157at2"/>
<dbReference type="PANTHER" id="PTHR10093">
    <property type="entry name" value="IRON-SULFUR CLUSTER ASSEMBLY ENZYME NIFU HOMOLOG"/>
    <property type="match status" value="1"/>
</dbReference>
<evidence type="ECO:0000259" key="2">
    <source>
        <dbReference type="Pfam" id="PF01592"/>
    </source>
</evidence>
<sequence>MMDLRELYQEIIIDHNQNPRNHREMEHPTCKAKGFNPLCGDKLTVYLKLKNDAIEDISFLGCGCAISQASASLMTEVLQGKTVSEAHEFFKRFHHMVTVADDPEPESLDKLSVLAGVRAFPARVKCATLAWHTLESALKQDSTVVTTE</sequence>
<dbReference type="InterPro" id="IPR002871">
    <property type="entry name" value="NIF_FeS_clus_asmbl_NifU_N"/>
</dbReference>
<dbReference type="FunFam" id="3.90.1010.10:FF:000002">
    <property type="entry name" value="Iron-sulfur cluster assembly scaffold protein NifU"/>
    <property type="match status" value="1"/>
</dbReference>
<dbReference type="CDD" id="cd06664">
    <property type="entry name" value="IscU_like"/>
    <property type="match status" value="1"/>
</dbReference>
<dbReference type="AlphaFoldDB" id="A0A0W0VKQ5"/>
<dbReference type="EMBL" id="LNYK01000019">
    <property type="protein sequence ID" value="KTD20693.1"/>
    <property type="molecule type" value="Genomic_DNA"/>
</dbReference>
<dbReference type="GO" id="GO:0051536">
    <property type="term" value="F:iron-sulfur cluster binding"/>
    <property type="evidence" value="ECO:0007669"/>
    <property type="project" value="InterPro"/>
</dbReference>
<reference evidence="3 4" key="1">
    <citation type="submission" date="2015-11" db="EMBL/GenBank/DDBJ databases">
        <title>Genomic analysis of 38 Legionella species identifies large and diverse effector repertoires.</title>
        <authorList>
            <person name="Burstein D."/>
            <person name="Amaro F."/>
            <person name="Zusman T."/>
            <person name="Lifshitz Z."/>
            <person name="Cohen O."/>
            <person name="Gilbert J.A."/>
            <person name="Pupko T."/>
            <person name="Shuman H.A."/>
            <person name="Segal G."/>
        </authorList>
    </citation>
    <scope>NUCLEOTIDE SEQUENCE [LARGE SCALE GENOMIC DNA]</scope>
    <source>
        <strain evidence="3 4">ATCC 49505</strain>
    </source>
</reference>
<dbReference type="RefSeq" id="WP_058529573.1">
    <property type="nucleotide sequence ID" value="NZ_CAAAHZ010000004.1"/>
</dbReference>
<dbReference type="SUPFAM" id="SSF82649">
    <property type="entry name" value="SufE/NifU"/>
    <property type="match status" value="1"/>
</dbReference>
<dbReference type="Gene3D" id="3.90.1010.10">
    <property type="match status" value="1"/>
</dbReference>
<evidence type="ECO:0000313" key="3">
    <source>
        <dbReference type="EMBL" id="KTD20693.1"/>
    </source>
</evidence>
<dbReference type="GO" id="GO:0016226">
    <property type="term" value="P:iron-sulfur cluster assembly"/>
    <property type="evidence" value="ECO:0007669"/>
    <property type="project" value="InterPro"/>
</dbReference>
<dbReference type="Proteomes" id="UP000054997">
    <property type="component" value="Unassembled WGS sequence"/>
</dbReference>
<gene>
    <name evidence="3" type="primary">nifU</name>
    <name evidence="3" type="ORF">Llon_1579</name>
</gene>
<evidence type="ECO:0000256" key="1">
    <source>
        <dbReference type="ARBA" id="ARBA00006420"/>
    </source>
</evidence>
<dbReference type="PATRIC" id="fig|45068.5.peg.1713"/>
<dbReference type="NCBIfam" id="TIGR01994">
    <property type="entry name" value="SUF_scaf_2"/>
    <property type="match status" value="1"/>
</dbReference>
<dbReference type="Pfam" id="PF01592">
    <property type="entry name" value="NifU_N"/>
    <property type="match status" value="1"/>
</dbReference>
<feature type="domain" description="NIF system FeS cluster assembly NifU N-terminal" evidence="2">
    <location>
        <begin position="8"/>
        <end position="126"/>
    </location>
</feature>
<dbReference type="STRING" id="45068.Llon_1579"/>
<keyword evidence="4" id="KW-1185">Reference proteome</keyword>
<evidence type="ECO:0000313" key="4">
    <source>
        <dbReference type="Proteomes" id="UP000054997"/>
    </source>
</evidence>
<proteinExistence type="inferred from homology"/>
<organism evidence="3 4">
    <name type="scientific">Legionella londiniensis</name>
    <dbReference type="NCBI Taxonomy" id="45068"/>
    <lineage>
        <taxon>Bacteria</taxon>
        <taxon>Pseudomonadati</taxon>
        <taxon>Pseudomonadota</taxon>
        <taxon>Gammaproteobacteria</taxon>
        <taxon>Legionellales</taxon>
        <taxon>Legionellaceae</taxon>
        <taxon>Legionella</taxon>
    </lineage>
</organism>
<comment type="caution">
    <text evidence="3">The sequence shown here is derived from an EMBL/GenBank/DDBJ whole genome shotgun (WGS) entry which is preliminary data.</text>
</comment>
<name>A0A0W0VKQ5_9GAMM</name>
<protein>
    <submittedName>
        <fullName evidence="3">Nitrogen fixation protein NifU</fullName>
    </submittedName>
</protein>
<accession>A0A0W0VKQ5</accession>
<dbReference type="GO" id="GO:0005506">
    <property type="term" value="F:iron ion binding"/>
    <property type="evidence" value="ECO:0007669"/>
    <property type="project" value="InterPro"/>
</dbReference>
<comment type="similarity">
    <text evidence="1">Belongs to the NifU family.</text>
</comment>